<evidence type="ECO:0000256" key="2">
    <source>
        <dbReference type="ARBA" id="ARBA00022840"/>
    </source>
</evidence>
<dbReference type="Proteomes" id="UP001500975">
    <property type="component" value="Unassembled WGS sequence"/>
</dbReference>
<evidence type="ECO:0000313" key="5">
    <source>
        <dbReference type="EMBL" id="GAA4338845.1"/>
    </source>
</evidence>
<feature type="domain" description="Response regulatory" evidence="4">
    <location>
        <begin position="2"/>
        <end position="117"/>
    </location>
</feature>
<dbReference type="InterPro" id="IPR011006">
    <property type="entry name" value="CheY-like_superfamily"/>
</dbReference>
<feature type="modified residue" description="4-aspartylphosphate" evidence="3">
    <location>
        <position position="52"/>
    </location>
</feature>
<protein>
    <submittedName>
        <fullName evidence="5">AAA family ATPase</fullName>
    </submittedName>
</protein>
<sequence>MKIAVISPNTHHLQEMSKVLEALSHSVVLVEGGKSRMRQVAEQEQPELMIVDGMCCDPNELALVEYLSTHHPKIAVILLCAMQTPEFLINSMRAGVREVLPSPVGAAALEAAVNRLATKLAGLRGHSAGQVLAFMPCKGGSGATFLATNLGWALAESRSVLLIDLDLQFGGALSYVNDSRPGSTIADVALDISRLDASFLAASTVKVAPNYSILAAPEDPSKAMDVKPEHVDAILGLAASHYDFVLLDVGRVLNTLVIRALDRAQRIYPVLQPGLPYVRNASRLMAVFKSLGYPAGKIELIVNRFEKAGEIGLGDIRRTLGGAPLLTVPESYREVNASINRGVPLAELSRSNPVNRALADMALSLAPRQEDSPSLFDRLFRRA</sequence>
<evidence type="ECO:0000256" key="3">
    <source>
        <dbReference type="PROSITE-ProRule" id="PRU00169"/>
    </source>
</evidence>
<dbReference type="EMBL" id="BAABGJ010000014">
    <property type="protein sequence ID" value="GAA4338845.1"/>
    <property type="molecule type" value="Genomic_DNA"/>
</dbReference>
<dbReference type="RefSeq" id="WP_345537299.1">
    <property type="nucleotide sequence ID" value="NZ_BAABGJ010000014.1"/>
</dbReference>
<dbReference type="PANTHER" id="PTHR43384:SF6">
    <property type="entry name" value="SEPTUM SITE-DETERMINING PROTEIN MIND HOMOLOG, CHLOROPLASTIC"/>
    <property type="match status" value="1"/>
</dbReference>
<dbReference type="InterPro" id="IPR025669">
    <property type="entry name" value="AAA_dom"/>
</dbReference>
<accession>A0ABP8HFZ9</accession>
<dbReference type="SUPFAM" id="SSF52172">
    <property type="entry name" value="CheY-like"/>
    <property type="match status" value="1"/>
</dbReference>
<keyword evidence="6" id="KW-1185">Reference proteome</keyword>
<keyword evidence="3" id="KW-0597">Phosphoprotein</keyword>
<dbReference type="InterPro" id="IPR001789">
    <property type="entry name" value="Sig_transdc_resp-reg_receiver"/>
</dbReference>
<proteinExistence type="predicted"/>
<dbReference type="Pfam" id="PF13614">
    <property type="entry name" value="AAA_31"/>
    <property type="match status" value="1"/>
</dbReference>
<reference evidence="6" key="1">
    <citation type="journal article" date="2019" name="Int. J. Syst. Evol. Microbiol.">
        <title>The Global Catalogue of Microorganisms (GCM) 10K type strain sequencing project: providing services to taxonomists for standard genome sequencing and annotation.</title>
        <authorList>
            <consortium name="The Broad Institute Genomics Platform"/>
            <consortium name="The Broad Institute Genome Sequencing Center for Infectious Disease"/>
            <person name="Wu L."/>
            <person name="Ma J."/>
        </authorList>
    </citation>
    <scope>NUCLEOTIDE SEQUENCE [LARGE SCALE GENOMIC DNA]</scope>
    <source>
        <strain evidence="6">JCM 17804</strain>
    </source>
</reference>
<comment type="caution">
    <text evidence="5">The sequence shown here is derived from an EMBL/GenBank/DDBJ whole genome shotgun (WGS) entry which is preliminary data.</text>
</comment>
<dbReference type="PROSITE" id="PS50110">
    <property type="entry name" value="RESPONSE_REGULATORY"/>
    <property type="match status" value="1"/>
</dbReference>
<name>A0ABP8HFZ9_9BURK</name>
<dbReference type="PANTHER" id="PTHR43384">
    <property type="entry name" value="SEPTUM SITE-DETERMINING PROTEIN MIND HOMOLOG, CHLOROPLASTIC-RELATED"/>
    <property type="match status" value="1"/>
</dbReference>
<dbReference type="Gene3D" id="3.40.50.300">
    <property type="entry name" value="P-loop containing nucleotide triphosphate hydrolases"/>
    <property type="match status" value="1"/>
</dbReference>
<organism evidence="5 6">
    <name type="scientific">Variovorax defluvii</name>
    <dbReference type="NCBI Taxonomy" id="913761"/>
    <lineage>
        <taxon>Bacteria</taxon>
        <taxon>Pseudomonadati</taxon>
        <taxon>Pseudomonadota</taxon>
        <taxon>Betaproteobacteria</taxon>
        <taxon>Burkholderiales</taxon>
        <taxon>Comamonadaceae</taxon>
        <taxon>Variovorax</taxon>
    </lineage>
</organism>
<dbReference type="SUPFAM" id="SSF52540">
    <property type="entry name" value="P-loop containing nucleoside triphosphate hydrolases"/>
    <property type="match status" value="1"/>
</dbReference>
<evidence type="ECO:0000313" key="6">
    <source>
        <dbReference type="Proteomes" id="UP001500975"/>
    </source>
</evidence>
<evidence type="ECO:0000256" key="1">
    <source>
        <dbReference type="ARBA" id="ARBA00022741"/>
    </source>
</evidence>
<dbReference type="Gene3D" id="3.40.50.2300">
    <property type="match status" value="1"/>
</dbReference>
<dbReference type="InterPro" id="IPR027417">
    <property type="entry name" value="P-loop_NTPase"/>
</dbReference>
<keyword evidence="1" id="KW-0547">Nucleotide-binding</keyword>
<keyword evidence="2" id="KW-0067">ATP-binding</keyword>
<dbReference type="InterPro" id="IPR050625">
    <property type="entry name" value="ParA/MinD_ATPase"/>
</dbReference>
<evidence type="ECO:0000259" key="4">
    <source>
        <dbReference type="PROSITE" id="PS50110"/>
    </source>
</evidence>
<gene>
    <name evidence="5" type="ORF">GCM10023165_17750</name>
</gene>